<evidence type="ECO:0000313" key="2">
    <source>
        <dbReference type="EMBL" id="PSF05589.1"/>
    </source>
</evidence>
<sequence>MQTAGLRGFTLIEMVMVIVLLAIVATISVRFVSLSTQGALDVSARQQRSLAGVVISEQLSRELREALPTSIRTNSNGSCLEWMPILAASNYLTLPNASSPDRFEAVPLPYNRSATGRVVVYGYGEDLYEPKDPGPISPPATMPSGTAAVTVQFAGGATHQFASRSPERRFYLAASPVTVCQAGAYLFRYRDYGLNKAVATALPASHPKREVLAANLVSGSVRFQVEPPSQKRAAVVSFRFEISDAQSGETTAFDQEVQVRNVP</sequence>
<dbReference type="InterPro" id="IPR045584">
    <property type="entry name" value="Pilin-like"/>
</dbReference>
<dbReference type="PROSITE" id="PS00409">
    <property type="entry name" value="PROKAR_NTER_METHYL"/>
    <property type="match status" value="1"/>
</dbReference>
<keyword evidence="3" id="KW-1185">Reference proteome</keyword>
<keyword evidence="1" id="KW-0472">Membrane</keyword>
<keyword evidence="1" id="KW-1133">Transmembrane helix</keyword>
<feature type="transmembrane region" description="Helical" evidence="1">
    <location>
        <begin position="12"/>
        <end position="32"/>
    </location>
</feature>
<dbReference type="Proteomes" id="UP000239866">
    <property type="component" value="Unassembled WGS sequence"/>
</dbReference>
<comment type="caution">
    <text evidence="2">The sequence shown here is derived from an EMBL/GenBank/DDBJ whole genome shotgun (WGS) entry which is preliminary data.</text>
</comment>
<gene>
    <name evidence="2" type="ORF">C7H09_14215</name>
</gene>
<organism evidence="2 3">
    <name type="scientific">Marinobacter fuscus</name>
    <dbReference type="NCBI Taxonomy" id="2109942"/>
    <lineage>
        <taxon>Bacteria</taxon>
        <taxon>Pseudomonadati</taxon>
        <taxon>Pseudomonadota</taxon>
        <taxon>Gammaproteobacteria</taxon>
        <taxon>Pseudomonadales</taxon>
        <taxon>Marinobacteraceae</taxon>
        <taxon>Marinobacter</taxon>
    </lineage>
</organism>
<accession>A0A2T1K601</accession>
<evidence type="ECO:0000313" key="3">
    <source>
        <dbReference type="Proteomes" id="UP000239866"/>
    </source>
</evidence>
<protein>
    <submittedName>
        <fullName evidence="2">MSHA biogenesis protein MshO</fullName>
    </submittedName>
</protein>
<dbReference type="OrthoDB" id="9788802at2"/>
<dbReference type="SUPFAM" id="SSF54523">
    <property type="entry name" value="Pili subunits"/>
    <property type="match status" value="1"/>
</dbReference>
<proteinExistence type="predicted"/>
<dbReference type="AlphaFoldDB" id="A0A2T1K601"/>
<reference evidence="2 3" key="1">
    <citation type="submission" date="2018-03" db="EMBL/GenBank/DDBJ databases">
        <title>Marinobacter brunus sp. nov., a marine bacterium of Gamma-proteobacteria isolated from the surface seawater of the South China Sea.</title>
        <authorList>
            <person name="Cheng H."/>
            <person name="Wu Y.-H."/>
            <person name="Xamxidin M."/>
            <person name="Xu X.-W."/>
        </authorList>
    </citation>
    <scope>NUCLEOTIDE SEQUENCE [LARGE SCALE GENOMIC DNA]</scope>
    <source>
        <strain evidence="2 3">NH169-3</strain>
    </source>
</reference>
<evidence type="ECO:0000256" key="1">
    <source>
        <dbReference type="SAM" id="Phobius"/>
    </source>
</evidence>
<name>A0A2T1K601_9GAMM</name>
<dbReference type="NCBIfam" id="TIGR02532">
    <property type="entry name" value="IV_pilin_GFxxxE"/>
    <property type="match status" value="1"/>
</dbReference>
<dbReference type="InterPro" id="IPR012902">
    <property type="entry name" value="N_methyl_site"/>
</dbReference>
<keyword evidence="1" id="KW-0812">Transmembrane</keyword>
<dbReference type="EMBL" id="PXNP01000098">
    <property type="protein sequence ID" value="PSF05589.1"/>
    <property type="molecule type" value="Genomic_DNA"/>
</dbReference>
<dbReference type="Pfam" id="PF07963">
    <property type="entry name" value="N_methyl"/>
    <property type="match status" value="1"/>
</dbReference>